<evidence type="ECO:0000259" key="1">
    <source>
        <dbReference type="Pfam" id="PF20233"/>
    </source>
</evidence>
<keyword evidence="3" id="KW-1185">Reference proteome</keyword>
<reference evidence="2 3" key="1">
    <citation type="journal article" date="2016" name="Nat. Commun.">
        <title>Ectomycorrhizal ecology is imprinted in the genome of the dominant symbiotic fungus Cenococcum geophilum.</title>
        <authorList>
            <consortium name="DOE Joint Genome Institute"/>
            <person name="Peter M."/>
            <person name="Kohler A."/>
            <person name="Ohm R.A."/>
            <person name="Kuo A."/>
            <person name="Krutzmann J."/>
            <person name="Morin E."/>
            <person name="Arend M."/>
            <person name="Barry K.W."/>
            <person name="Binder M."/>
            <person name="Choi C."/>
            <person name="Clum A."/>
            <person name="Copeland A."/>
            <person name="Grisel N."/>
            <person name="Haridas S."/>
            <person name="Kipfer T."/>
            <person name="LaButti K."/>
            <person name="Lindquist E."/>
            <person name="Lipzen A."/>
            <person name="Maire R."/>
            <person name="Meier B."/>
            <person name="Mihaltcheva S."/>
            <person name="Molinier V."/>
            <person name="Murat C."/>
            <person name="Poggeler S."/>
            <person name="Quandt C.A."/>
            <person name="Sperisen C."/>
            <person name="Tritt A."/>
            <person name="Tisserant E."/>
            <person name="Crous P.W."/>
            <person name="Henrissat B."/>
            <person name="Nehls U."/>
            <person name="Egli S."/>
            <person name="Spatafora J.W."/>
            <person name="Grigoriev I.V."/>
            <person name="Martin F.M."/>
        </authorList>
    </citation>
    <scope>NUCLEOTIDE SEQUENCE [LARGE SCALE GENOMIC DNA]</scope>
    <source>
        <strain evidence="2 3">CBS 207.34</strain>
    </source>
</reference>
<evidence type="ECO:0000313" key="2">
    <source>
        <dbReference type="EMBL" id="OCL06881.1"/>
    </source>
</evidence>
<gene>
    <name evidence="2" type="ORF">AOQ84DRAFT_342661</name>
</gene>
<evidence type="ECO:0000313" key="3">
    <source>
        <dbReference type="Proteomes" id="UP000250140"/>
    </source>
</evidence>
<feature type="domain" description="DUF6590" evidence="1">
    <location>
        <begin position="1"/>
        <end position="142"/>
    </location>
</feature>
<protein>
    <recommendedName>
        <fullName evidence="1">DUF6590 domain-containing protein</fullName>
    </recommendedName>
</protein>
<dbReference type="InterPro" id="IPR046497">
    <property type="entry name" value="DUF6590"/>
</dbReference>
<dbReference type="PANTHER" id="PTHR35391">
    <property type="entry name" value="C2H2-TYPE DOMAIN-CONTAINING PROTEIN-RELATED"/>
    <property type="match status" value="1"/>
</dbReference>
<dbReference type="EMBL" id="KV749962">
    <property type="protein sequence ID" value="OCL06881.1"/>
    <property type="molecule type" value="Genomic_DNA"/>
</dbReference>
<dbReference type="Proteomes" id="UP000250140">
    <property type="component" value="Unassembled WGS sequence"/>
</dbReference>
<dbReference type="PANTHER" id="PTHR35391:SF5">
    <property type="entry name" value="DUF6590 DOMAIN-CONTAINING PROTEIN"/>
    <property type="match status" value="1"/>
</dbReference>
<dbReference type="Pfam" id="PF20233">
    <property type="entry name" value="DUF6590"/>
    <property type="match status" value="1"/>
</dbReference>
<name>A0A8E2EYI7_9PEZI</name>
<accession>A0A8E2EYI7</accession>
<proteinExistence type="predicted"/>
<dbReference type="OrthoDB" id="3559580at2759"/>
<sequence length="150" mass="16768">MMLWTEPAGRVHPGRTRGSTHFSVVKYSETAYSEIRRFVVVFNKGSFSQCVPVQTYRRQGATKSGVVVKDHAVIYTGGEHDDPPSLLEGEGITKQALRVVADGDEALDVCSRINFGKTYTVEHNVKVLSIGTIAPEHRHLLENYWRSAHQ</sequence>
<dbReference type="AlphaFoldDB" id="A0A8E2EYI7"/>
<organism evidence="2 3">
    <name type="scientific">Glonium stellatum</name>
    <dbReference type="NCBI Taxonomy" id="574774"/>
    <lineage>
        <taxon>Eukaryota</taxon>
        <taxon>Fungi</taxon>
        <taxon>Dikarya</taxon>
        <taxon>Ascomycota</taxon>
        <taxon>Pezizomycotina</taxon>
        <taxon>Dothideomycetes</taxon>
        <taxon>Pleosporomycetidae</taxon>
        <taxon>Gloniales</taxon>
        <taxon>Gloniaceae</taxon>
        <taxon>Glonium</taxon>
    </lineage>
</organism>